<dbReference type="EMBL" id="WBKO01000001">
    <property type="protein sequence ID" value="MDV2480682.1"/>
    <property type="molecule type" value="Genomic_DNA"/>
</dbReference>
<evidence type="ECO:0000313" key="2">
    <source>
        <dbReference type="EMBL" id="MDV2480682.1"/>
    </source>
</evidence>
<accession>A0ABU3WY00</accession>
<sequence length="173" mass="19408">MDRTTVEAHLNRVPVEVRESVMELSTDARWAVYIALTLGKEMHFNELKETFGANPSEMDRILKSLVDGGLIAKKVRTLEDVGDRRKVYYTSTDYGKKMLNALCDVVLPPESLVKQYKPTSSDSGNSCTMYPGTVKRSGETDPENWRFDRTPAGRDAFNTKPTITGAKQAETRV</sequence>
<keyword evidence="3" id="KW-1185">Reference proteome</keyword>
<name>A0ABU3WY00_9EURY</name>
<reference evidence="2 3" key="1">
    <citation type="submission" date="2019-10" db="EMBL/GenBank/DDBJ databases">
        <title>Isolation and characterization of Methanoculleus sp. Wushi-C6 from a hot spring well.</title>
        <authorList>
            <person name="Chen S.-C."/>
            <person name="Lan Z.-H."/>
            <person name="You Y.-T."/>
            <person name="Lai M.-C."/>
        </authorList>
    </citation>
    <scope>NUCLEOTIDE SEQUENCE [LARGE SCALE GENOMIC DNA]</scope>
    <source>
        <strain evidence="2 3">Wushi-C6</strain>
    </source>
</reference>
<evidence type="ECO:0000256" key="1">
    <source>
        <dbReference type="SAM" id="MobiDB-lite"/>
    </source>
</evidence>
<proteinExistence type="predicted"/>
<feature type="region of interest" description="Disordered" evidence="1">
    <location>
        <begin position="115"/>
        <end position="173"/>
    </location>
</feature>
<dbReference type="InterPro" id="IPR036388">
    <property type="entry name" value="WH-like_DNA-bd_sf"/>
</dbReference>
<dbReference type="SUPFAM" id="SSF46785">
    <property type="entry name" value="Winged helix' DNA-binding domain"/>
    <property type="match status" value="1"/>
</dbReference>
<dbReference type="InterPro" id="IPR036390">
    <property type="entry name" value="WH_DNA-bd_sf"/>
</dbReference>
<evidence type="ECO:0000313" key="3">
    <source>
        <dbReference type="Proteomes" id="UP001281203"/>
    </source>
</evidence>
<comment type="caution">
    <text evidence="2">The sequence shown here is derived from an EMBL/GenBank/DDBJ whole genome shotgun (WGS) entry which is preliminary data.</text>
</comment>
<gene>
    <name evidence="2" type="ORF">F8E02_01390</name>
</gene>
<dbReference type="Gene3D" id="1.10.10.10">
    <property type="entry name" value="Winged helix-like DNA-binding domain superfamily/Winged helix DNA-binding domain"/>
    <property type="match status" value="1"/>
</dbReference>
<feature type="compositionally biased region" description="Basic and acidic residues" evidence="1">
    <location>
        <begin position="136"/>
        <end position="152"/>
    </location>
</feature>
<dbReference type="RefSeq" id="WP_317063650.1">
    <property type="nucleotide sequence ID" value="NZ_WBKO01000001.1"/>
</dbReference>
<feature type="compositionally biased region" description="Polar residues" evidence="1">
    <location>
        <begin position="117"/>
        <end position="128"/>
    </location>
</feature>
<organism evidence="2 3">
    <name type="scientific">Methanoculleus caldifontis</name>
    <dbReference type="NCBI Taxonomy" id="2651577"/>
    <lineage>
        <taxon>Archaea</taxon>
        <taxon>Methanobacteriati</taxon>
        <taxon>Methanobacteriota</taxon>
        <taxon>Stenosarchaea group</taxon>
        <taxon>Methanomicrobia</taxon>
        <taxon>Methanomicrobiales</taxon>
        <taxon>Methanomicrobiaceae</taxon>
        <taxon>Methanoculleus</taxon>
    </lineage>
</organism>
<protein>
    <submittedName>
        <fullName evidence="2">Winged helix-turn-helix transcriptional regulator</fullName>
    </submittedName>
</protein>
<dbReference type="Proteomes" id="UP001281203">
    <property type="component" value="Unassembled WGS sequence"/>
</dbReference>